<evidence type="ECO:0000313" key="1">
    <source>
        <dbReference type="EMBL" id="KAI3792833.1"/>
    </source>
</evidence>
<reference evidence="1 2" key="2">
    <citation type="journal article" date="2022" name="Mol. Ecol. Resour.">
        <title>The genomes of chicory, endive, great burdock and yacon provide insights into Asteraceae paleo-polyploidization history and plant inulin production.</title>
        <authorList>
            <person name="Fan W."/>
            <person name="Wang S."/>
            <person name="Wang H."/>
            <person name="Wang A."/>
            <person name="Jiang F."/>
            <person name="Liu H."/>
            <person name="Zhao H."/>
            <person name="Xu D."/>
            <person name="Zhang Y."/>
        </authorList>
    </citation>
    <scope>NUCLEOTIDE SEQUENCE [LARGE SCALE GENOMIC DNA]</scope>
    <source>
        <strain evidence="2">cv. Punajuju</strain>
        <tissue evidence="1">Leaves</tissue>
    </source>
</reference>
<protein>
    <submittedName>
        <fullName evidence="1">Uncharacterized protein</fullName>
    </submittedName>
</protein>
<dbReference type="EMBL" id="CM042009">
    <property type="protein sequence ID" value="KAI3792833.1"/>
    <property type="molecule type" value="Genomic_DNA"/>
</dbReference>
<reference evidence="2" key="1">
    <citation type="journal article" date="2022" name="Mol. Ecol. Resour.">
        <title>The genomes of chicory, endive, great burdock and yacon provide insights into Asteraceae palaeo-polyploidization history and plant inulin production.</title>
        <authorList>
            <person name="Fan W."/>
            <person name="Wang S."/>
            <person name="Wang H."/>
            <person name="Wang A."/>
            <person name="Jiang F."/>
            <person name="Liu H."/>
            <person name="Zhao H."/>
            <person name="Xu D."/>
            <person name="Zhang Y."/>
        </authorList>
    </citation>
    <scope>NUCLEOTIDE SEQUENCE [LARGE SCALE GENOMIC DNA]</scope>
    <source>
        <strain evidence="2">cv. Punajuju</strain>
    </source>
</reference>
<organism evidence="1 2">
    <name type="scientific">Cichorium intybus</name>
    <name type="common">Chicory</name>
    <dbReference type="NCBI Taxonomy" id="13427"/>
    <lineage>
        <taxon>Eukaryota</taxon>
        <taxon>Viridiplantae</taxon>
        <taxon>Streptophyta</taxon>
        <taxon>Embryophyta</taxon>
        <taxon>Tracheophyta</taxon>
        <taxon>Spermatophyta</taxon>
        <taxon>Magnoliopsida</taxon>
        <taxon>eudicotyledons</taxon>
        <taxon>Gunneridae</taxon>
        <taxon>Pentapetalae</taxon>
        <taxon>asterids</taxon>
        <taxon>campanulids</taxon>
        <taxon>Asterales</taxon>
        <taxon>Asteraceae</taxon>
        <taxon>Cichorioideae</taxon>
        <taxon>Cichorieae</taxon>
        <taxon>Cichoriinae</taxon>
        <taxon>Cichorium</taxon>
    </lineage>
</organism>
<evidence type="ECO:0000313" key="2">
    <source>
        <dbReference type="Proteomes" id="UP001055811"/>
    </source>
</evidence>
<dbReference type="Proteomes" id="UP001055811">
    <property type="component" value="Linkage Group LG01"/>
</dbReference>
<proteinExistence type="predicted"/>
<name>A0ACB9HAB8_CICIN</name>
<gene>
    <name evidence="1" type="ORF">L2E82_06724</name>
</gene>
<comment type="caution">
    <text evidence="1">The sequence shown here is derived from an EMBL/GenBank/DDBJ whole genome shotgun (WGS) entry which is preliminary data.</text>
</comment>
<sequence>MNSKIWLVVHVLFVFSTTVLSDDTDITNLIAFKNSLGNPKPLTDWNPDVEPCNLDKENWTGIICGKDGSVFGLQLENMGLTGTINMDILAEISSIRTLSFANNNFGGVMPDVKKIVLLRNIYLSNNNFSGVIGDDAFAGMNSMKKVELQNNKFSGRIPGSLTGLSILVDLQMQDNEFEGEIPDFEQTGLKVNFANNKLTGPIPRGLKNQDASSFAGNNLCGEPLKNSCKIKKKHKKAFIIAAIAIGVLAIILLSLLILRARRTPKNNYKYHQTTKLNNNPYKTNANEIQMHHHEEEKTPKRTENGGKLQFVRDDREPFDLQDLLRASAEVLGSGSFGSSYKAALVDGPAVVVKRFREMTNVRKEEFYTHMTKLGSLSHPNLLPLVAFYYKKEEKLLITDFAENGSLASHLHGNRKPNEPGLDWPTRLNIIKGVAQGLDYLYKELPHLTLPHGHLKSSNVLLDSTFNPLLADYGLIPIINKQHGQEFMVAYKSPEFTQHDRTTAKTDVWCLGILILEMLTGKFPANYLKQGKGGSSDLETWVNSVVREEWTGEVFDKKMKGTKNGEGEMLKLLKIGMCCCEWNIDRRWDLKVAMEKIGELKEIGDDEDYSSYASDGDAYSSRAATDDDFSFSVVDPKP</sequence>
<accession>A0ACB9HAB8</accession>
<keyword evidence="2" id="KW-1185">Reference proteome</keyword>